<gene>
    <name evidence="1" type="ordered locus">Ngar_c08890</name>
</gene>
<keyword evidence="2" id="KW-1185">Reference proteome</keyword>
<dbReference type="HOGENOM" id="CLU_209485_0_0_2"/>
<protein>
    <submittedName>
        <fullName evidence="1">Uncharacterized protein</fullName>
    </submittedName>
</protein>
<dbReference type="GeneID" id="58787652"/>
<dbReference type="RefSeq" id="WP_015018376.1">
    <property type="nucleotide sequence ID" value="NC_018719.1"/>
</dbReference>
<dbReference type="AlphaFoldDB" id="K0I941"/>
<dbReference type="InParanoid" id="K0I941"/>
<dbReference type="OrthoDB" id="8919at2157"/>
<dbReference type="KEGG" id="nga:Ngar_c08890"/>
<dbReference type="BioCyc" id="CNIT1237085:G1324-887-MONOMER"/>
<evidence type="ECO:0000313" key="1">
    <source>
        <dbReference type="EMBL" id="AFU57831.1"/>
    </source>
</evidence>
<organism evidence="1 2">
    <name type="scientific">Nitrososphaera gargensis (strain Ga9.2)</name>
    <dbReference type="NCBI Taxonomy" id="1237085"/>
    <lineage>
        <taxon>Archaea</taxon>
        <taxon>Nitrososphaerota</taxon>
        <taxon>Nitrososphaeria</taxon>
        <taxon>Nitrososphaerales</taxon>
        <taxon>Nitrososphaeraceae</taxon>
        <taxon>Nitrososphaera</taxon>
    </lineage>
</organism>
<dbReference type="EMBL" id="CP002408">
    <property type="protein sequence ID" value="AFU57831.1"/>
    <property type="molecule type" value="Genomic_DNA"/>
</dbReference>
<accession>K0I941</accession>
<reference evidence="1 2" key="1">
    <citation type="journal article" date="2012" name="Environ. Microbiol.">
        <title>The genome of the ammonia-oxidizing Candidatus Nitrososphaera gargensis: insights into metabolic versatility and environmental adaptations.</title>
        <authorList>
            <person name="Spang A."/>
            <person name="Poehlein A."/>
            <person name="Offre P."/>
            <person name="Zumbragel S."/>
            <person name="Haider S."/>
            <person name="Rychlik N."/>
            <person name="Nowka B."/>
            <person name="Schmeisser C."/>
            <person name="Lebedeva E.V."/>
            <person name="Rattei T."/>
            <person name="Bohm C."/>
            <person name="Schmid M."/>
            <person name="Galushko A."/>
            <person name="Hatzenpichler R."/>
            <person name="Weinmaier T."/>
            <person name="Daniel R."/>
            <person name="Schleper C."/>
            <person name="Spieck E."/>
            <person name="Streit W."/>
            <person name="Wagner M."/>
        </authorList>
    </citation>
    <scope>NUCLEOTIDE SEQUENCE [LARGE SCALE GENOMIC DNA]</scope>
    <source>
        <strain evidence="2">Ga9.2</strain>
    </source>
</reference>
<name>K0I941_NITGG</name>
<proteinExistence type="predicted"/>
<sequence length="54" mass="6108">MLPQPDQIPKEIDVHLATFRKEPWDVDYNLFGYCPICNSRIDEFGFCACGGAAD</sequence>
<dbReference type="Proteomes" id="UP000008037">
    <property type="component" value="Chromosome"/>
</dbReference>
<evidence type="ECO:0000313" key="2">
    <source>
        <dbReference type="Proteomes" id="UP000008037"/>
    </source>
</evidence>